<dbReference type="InterPro" id="IPR036908">
    <property type="entry name" value="RlpA-like_sf"/>
</dbReference>
<evidence type="ECO:0000313" key="5">
    <source>
        <dbReference type="Proteomes" id="UP000053890"/>
    </source>
</evidence>
<dbReference type="PANTHER" id="PTHR31836">
    <property type="match status" value="1"/>
</dbReference>
<dbReference type="Gene3D" id="2.40.40.10">
    <property type="entry name" value="RlpA-like domain"/>
    <property type="match status" value="1"/>
</dbReference>
<dbReference type="RefSeq" id="XP_018272939.1">
    <property type="nucleotide sequence ID" value="XM_018415241.1"/>
</dbReference>
<feature type="region of interest" description="Disordered" evidence="2">
    <location>
        <begin position="36"/>
        <end position="143"/>
    </location>
</feature>
<dbReference type="AlphaFoldDB" id="A0A194S8U1"/>
<dbReference type="EMBL" id="KQ474075">
    <property type="protein sequence ID" value="KPV76890.1"/>
    <property type="molecule type" value="Genomic_DNA"/>
</dbReference>
<dbReference type="Proteomes" id="UP000053890">
    <property type="component" value="Unassembled WGS sequence"/>
</dbReference>
<organism evidence="4 5">
    <name type="scientific">Rhodotorula graminis (strain WP1)</name>
    <dbReference type="NCBI Taxonomy" id="578459"/>
    <lineage>
        <taxon>Eukaryota</taxon>
        <taxon>Fungi</taxon>
        <taxon>Dikarya</taxon>
        <taxon>Basidiomycota</taxon>
        <taxon>Pucciniomycotina</taxon>
        <taxon>Microbotryomycetes</taxon>
        <taxon>Sporidiobolales</taxon>
        <taxon>Sporidiobolaceae</taxon>
        <taxon>Rhodotorula</taxon>
    </lineage>
</organism>
<dbReference type="STRING" id="578459.A0A194S8U1"/>
<evidence type="ECO:0000256" key="1">
    <source>
        <dbReference type="ARBA" id="ARBA00022729"/>
    </source>
</evidence>
<evidence type="ECO:0008006" key="6">
    <source>
        <dbReference type="Google" id="ProtNLM"/>
    </source>
</evidence>
<protein>
    <recommendedName>
        <fullName evidence="6">RlpA-like protein double-psi beta-barrel domain-containing protein</fullName>
    </recommendedName>
</protein>
<dbReference type="CDD" id="cd22191">
    <property type="entry name" value="DPBB_RlpA_EXP_N-like"/>
    <property type="match status" value="1"/>
</dbReference>
<gene>
    <name evidence="4" type="ORF">RHOBADRAFT_49363</name>
</gene>
<dbReference type="GeneID" id="28975689"/>
<name>A0A194S8U1_RHOGW</name>
<evidence type="ECO:0000313" key="4">
    <source>
        <dbReference type="EMBL" id="KPV76890.1"/>
    </source>
</evidence>
<dbReference type="OMA" id="PSCENAA"/>
<feature type="signal peptide" evidence="3">
    <location>
        <begin position="1"/>
        <end position="22"/>
    </location>
</feature>
<reference evidence="4 5" key="1">
    <citation type="journal article" date="2015" name="Front. Microbiol.">
        <title>Genome sequence of the plant growth promoting endophytic yeast Rhodotorula graminis WP1.</title>
        <authorList>
            <person name="Firrincieli A."/>
            <person name="Otillar R."/>
            <person name="Salamov A."/>
            <person name="Schmutz J."/>
            <person name="Khan Z."/>
            <person name="Redman R.S."/>
            <person name="Fleck N.D."/>
            <person name="Lindquist E."/>
            <person name="Grigoriev I.V."/>
            <person name="Doty S.L."/>
        </authorList>
    </citation>
    <scope>NUCLEOTIDE SEQUENCE [LARGE SCALE GENOMIC DNA]</scope>
    <source>
        <strain evidence="4 5">WP1</strain>
    </source>
</reference>
<accession>A0A194S8U1</accession>
<dbReference type="PANTHER" id="PTHR31836:SF28">
    <property type="entry name" value="SRCR DOMAIN-CONTAINING PROTEIN-RELATED"/>
    <property type="match status" value="1"/>
</dbReference>
<evidence type="ECO:0000256" key="3">
    <source>
        <dbReference type="SAM" id="SignalP"/>
    </source>
</evidence>
<feature type="compositionally biased region" description="Low complexity" evidence="2">
    <location>
        <begin position="97"/>
        <end position="143"/>
    </location>
</feature>
<dbReference type="InterPro" id="IPR051477">
    <property type="entry name" value="Expansin_CellWall"/>
</dbReference>
<sequence length="243" mass="24002">MRFTLATIAISLLSLGASTADAACHKVSRRALAARAQQPAAPAVVPFHRTSSDKKIVRRQKGGARLNRQGGSWGGAGSASRASMTAPAGGNGSGAPTTSAWSQSSSQTSKAAQVTGAAGPGSSSSSAAGSSASSTSSSSSSGSTYSGTATFFYQDGNAGACGSTHSDSDKIVALQSSMYGSGSYCGKTVVVTNTSNGKSVTATVADECPGCSTSESLDLSTGAFDSIGDEDTGELSISWSFSD</sequence>
<dbReference type="OrthoDB" id="2538211at2759"/>
<evidence type="ECO:0000256" key="2">
    <source>
        <dbReference type="SAM" id="MobiDB-lite"/>
    </source>
</evidence>
<keyword evidence="5" id="KW-1185">Reference proteome</keyword>
<dbReference type="SUPFAM" id="SSF50685">
    <property type="entry name" value="Barwin-like endoglucanases"/>
    <property type="match status" value="1"/>
</dbReference>
<feature type="chain" id="PRO_5008265529" description="RlpA-like protein double-psi beta-barrel domain-containing protein" evidence="3">
    <location>
        <begin position="23"/>
        <end position="243"/>
    </location>
</feature>
<keyword evidence="1 3" id="KW-0732">Signal</keyword>
<proteinExistence type="predicted"/>
<feature type="compositionally biased region" description="Low complexity" evidence="2">
    <location>
        <begin position="36"/>
        <end position="46"/>
    </location>
</feature>